<dbReference type="EMBL" id="VUNL01000012">
    <property type="protein sequence ID" value="MSV25557.1"/>
    <property type="molecule type" value="Genomic_DNA"/>
</dbReference>
<reference evidence="2 3" key="1">
    <citation type="submission" date="2019-08" db="EMBL/GenBank/DDBJ databases">
        <title>In-depth cultivation of the pig gut microbiome towards novel bacterial diversity and tailored functional studies.</title>
        <authorList>
            <person name="Wylensek D."/>
            <person name="Hitch T.C.A."/>
            <person name="Clavel T."/>
        </authorList>
    </citation>
    <scope>NUCLEOTIDE SEQUENCE [LARGE SCALE GENOMIC DNA]</scope>
    <source>
        <strain evidence="3">WCA-380-WT-3B3</strain>
    </source>
</reference>
<evidence type="ECO:0000313" key="2">
    <source>
        <dbReference type="EMBL" id="MSV25557.1"/>
    </source>
</evidence>
<accession>A0A6I2UWE1</accession>
<gene>
    <name evidence="2" type="ORF">FYJ78_10360</name>
</gene>
<protein>
    <submittedName>
        <fullName evidence="2">Uncharacterized protein</fullName>
    </submittedName>
</protein>
<evidence type="ECO:0000256" key="1">
    <source>
        <dbReference type="SAM" id="MobiDB-lite"/>
    </source>
</evidence>
<dbReference type="AlphaFoldDB" id="A0A6I2UWE1"/>
<keyword evidence="3" id="KW-1185">Reference proteome</keyword>
<proteinExistence type="predicted"/>
<comment type="caution">
    <text evidence="2">The sequence shown here is derived from an EMBL/GenBank/DDBJ whole genome shotgun (WGS) entry which is preliminary data.</text>
</comment>
<evidence type="ECO:0000313" key="3">
    <source>
        <dbReference type="Proteomes" id="UP000430222"/>
    </source>
</evidence>
<dbReference type="RefSeq" id="WP_154621316.1">
    <property type="nucleotide sequence ID" value="NZ_VUNL01000012.1"/>
</dbReference>
<organism evidence="2 3">
    <name type="scientific">Selenomonas montiformis</name>
    <dbReference type="NCBI Taxonomy" id="2652285"/>
    <lineage>
        <taxon>Bacteria</taxon>
        <taxon>Bacillati</taxon>
        <taxon>Bacillota</taxon>
        <taxon>Negativicutes</taxon>
        <taxon>Selenomonadales</taxon>
        <taxon>Selenomonadaceae</taxon>
        <taxon>Selenomonas</taxon>
    </lineage>
</organism>
<sequence length="133" mass="14032">MLATGSLSILGRTVTVAPDTYLYIEPTKTLEGTAPVWTQGHLQLVAADSATLGSEGGTLGLKSFAATATEKAATEQAAKEEKQQAETVYAGQKEKIAARLKEEPQSRQPVPARTAVRDEKAGEVNDDAVTFAN</sequence>
<dbReference type="Proteomes" id="UP000430222">
    <property type="component" value="Unassembled WGS sequence"/>
</dbReference>
<feature type="region of interest" description="Disordered" evidence="1">
    <location>
        <begin position="99"/>
        <end position="133"/>
    </location>
</feature>
<name>A0A6I2UWE1_9FIRM</name>